<gene>
    <name evidence="1" type="ORF">NIES2135_33310</name>
</gene>
<keyword evidence="2" id="KW-1185">Reference proteome</keyword>
<dbReference type="InterPro" id="IPR025477">
    <property type="entry name" value="DUF4327"/>
</dbReference>
<evidence type="ECO:0008006" key="3">
    <source>
        <dbReference type="Google" id="ProtNLM"/>
    </source>
</evidence>
<sequence length="73" mass="8843">MLQTAQYSLCMIQDEVRQLIDRGVVSRHQPIYTLCKHIPAREWVRFETELERFDFLLRDRIGDLMAQECWDND</sequence>
<evidence type="ECO:0000313" key="2">
    <source>
        <dbReference type="Proteomes" id="UP000217895"/>
    </source>
</evidence>
<dbReference type="EMBL" id="AP018203">
    <property type="protein sequence ID" value="BAY56497.1"/>
    <property type="molecule type" value="Genomic_DNA"/>
</dbReference>
<protein>
    <recommendedName>
        <fullName evidence="3">DUF4327 domain-containing protein</fullName>
    </recommendedName>
</protein>
<organism evidence="1 2">
    <name type="scientific">Leptolyngbya boryana NIES-2135</name>
    <dbReference type="NCBI Taxonomy" id="1973484"/>
    <lineage>
        <taxon>Bacteria</taxon>
        <taxon>Bacillati</taxon>
        <taxon>Cyanobacteriota</taxon>
        <taxon>Cyanophyceae</taxon>
        <taxon>Leptolyngbyales</taxon>
        <taxon>Leptolyngbyaceae</taxon>
        <taxon>Leptolyngbya group</taxon>
        <taxon>Leptolyngbya</taxon>
    </lineage>
</organism>
<dbReference type="AlphaFoldDB" id="A0A1Z4JIX4"/>
<dbReference type="Proteomes" id="UP000217895">
    <property type="component" value="Chromosome"/>
</dbReference>
<name>A0A1Z4JIX4_LEPBY</name>
<evidence type="ECO:0000313" key="1">
    <source>
        <dbReference type="EMBL" id="BAY56497.1"/>
    </source>
</evidence>
<dbReference type="Pfam" id="PF14217">
    <property type="entry name" value="DUF4327"/>
    <property type="match status" value="1"/>
</dbReference>
<reference evidence="1 2" key="1">
    <citation type="submission" date="2017-06" db="EMBL/GenBank/DDBJ databases">
        <title>Genome sequencing of cyanobaciteial culture collection at National Institute for Environmental Studies (NIES).</title>
        <authorList>
            <person name="Hirose Y."/>
            <person name="Shimura Y."/>
            <person name="Fujisawa T."/>
            <person name="Nakamura Y."/>
            <person name="Kawachi M."/>
        </authorList>
    </citation>
    <scope>NUCLEOTIDE SEQUENCE [LARGE SCALE GENOMIC DNA]</scope>
    <source>
        <strain evidence="1 2">NIES-2135</strain>
    </source>
</reference>
<proteinExistence type="predicted"/>
<accession>A0A1Z4JIX4</accession>